<accession>A0A364L780</accession>
<comment type="caution">
    <text evidence="3">The sequence shown here is derived from an EMBL/GenBank/DDBJ whole genome shotgun (WGS) entry which is preliminary data.</text>
</comment>
<sequence>MLLNERPPSYASDANNTTFPPPAYTPKTNNANENSNTELNETSSYDRLNFDALNSFMNSGGHRASNNDNPRNSNHNTNNFSSNNSNYNNIQTAPRRSETWLERMFQVDTRRYHTFTKIDTQMGNWGVVCIAIQCVAATILLCVSGVAIKLFQNPWNQSSVVGGATLSYALSGSILSCVAGSLALCLAFLAYLNPIWGIIFHAIITLMYAGSGALLGYGSYITRNNNVCNNQYTGVELQDCYNIRLSAGWRCGIVVIAMCAINVITPLIYSLKWTITWLNVRNRQSLNVNQIV</sequence>
<feature type="compositionally biased region" description="Low complexity" evidence="1">
    <location>
        <begin position="28"/>
        <end position="39"/>
    </location>
</feature>
<keyword evidence="2" id="KW-1133">Transmembrane helix</keyword>
<dbReference type="GeneID" id="63796883"/>
<keyword evidence="4" id="KW-1185">Reference proteome</keyword>
<feature type="compositionally biased region" description="Low complexity" evidence="1">
    <location>
        <begin position="66"/>
        <end position="89"/>
    </location>
</feature>
<dbReference type="Proteomes" id="UP000249363">
    <property type="component" value="Unassembled WGS sequence"/>
</dbReference>
<organism evidence="3 4">
    <name type="scientific">Talaromyces amestolkiae</name>
    <dbReference type="NCBI Taxonomy" id="1196081"/>
    <lineage>
        <taxon>Eukaryota</taxon>
        <taxon>Fungi</taxon>
        <taxon>Dikarya</taxon>
        <taxon>Ascomycota</taxon>
        <taxon>Pezizomycotina</taxon>
        <taxon>Eurotiomycetes</taxon>
        <taxon>Eurotiomycetidae</taxon>
        <taxon>Eurotiales</taxon>
        <taxon>Trichocomaceae</taxon>
        <taxon>Talaromyces</taxon>
        <taxon>Talaromyces sect. Talaromyces</taxon>
    </lineage>
</organism>
<dbReference type="EMBL" id="MIKG01000016">
    <property type="protein sequence ID" value="RAO71656.1"/>
    <property type="molecule type" value="Genomic_DNA"/>
</dbReference>
<dbReference type="RefSeq" id="XP_040736171.1">
    <property type="nucleotide sequence ID" value="XM_040880388.1"/>
</dbReference>
<reference evidence="3 4" key="1">
    <citation type="journal article" date="2017" name="Biotechnol. Biofuels">
        <title>Differential beta-glucosidase expression as a function of carbon source availability in Talaromyces amestolkiae: a genomic and proteomic approach.</title>
        <authorList>
            <person name="de Eugenio L.I."/>
            <person name="Mendez-Liter J.A."/>
            <person name="Nieto-Dominguez M."/>
            <person name="Alonso L."/>
            <person name="Gil-Munoz J."/>
            <person name="Barriuso J."/>
            <person name="Prieto A."/>
            <person name="Martinez M.J."/>
        </authorList>
    </citation>
    <scope>NUCLEOTIDE SEQUENCE [LARGE SCALE GENOMIC DNA]</scope>
    <source>
        <strain evidence="3 4">CIB</strain>
    </source>
</reference>
<gene>
    <name evidence="3" type="ORF">BHQ10_007668</name>
</gene>
<feature type="transmembrane region" description="Helical" evidence="2">
    <location>
        <begin position="125"/>
        <end position="148"/>
    </location>
</feature>
<keyword evidence="2" id="KW-0812">Transmembrane</keyword>
<feature type="transmembrane region" description="Helical" evidence="2">
    <location>
        <begin position="198"/>
        <end position="217"/>
    </location>
</feature>
<dbReference type="OrthoDB" id="4227530at2759"/>
<dbReference type="AlphaFoldDB" id="A0A364L780"/>
<evidence type="ECO:0000313" key="4">
    <source>
        <dbReference type="Proteomes" id="UP000249363"/>
    </source>
</evidence>
<protein>
    <recommendedName>
        <fullName evidence="5">MARVEL domain-containing protein</fullName>
    </recommendedName>
</protein>
<feature type="region of interest" description="Disordered" evidence="1">
    <location>
        <begin position="1"/>
        <end position="39"/>
    </location>
</feature>
<proteinExistence type="predicted"/>
<feature type="region of interest" description="Disordered" evidence="1">
    <location>
        <begin position="59"/>
        <end position="90"/>
    </location>
</feature>
<evidence type="ECO:0008006" key="5">
    <source>
        <dbReference type="Google" id="ProtNLM"/>
    </source>
</evidence>
<evidence type="ECO:0000313" key="3">
    <source>
        <dbReference type="EMBL" id="RAO71656.1"/>
    </source>
</evidence>
<keyword evidence="2" id="KW-0472">Membrane</keyword>
<evidence type="ECO:0000256" key="1">
    <source>
        <dbReference type="SAM" id="MobiDB-lite"/>
    </source>
</evidence>
<feature type="transmembrane region" description="Helical" evidence="2">
    <location>
        <begin position="247"/>
        <end position="271"/>
    </location>
</feature>
<name>A0A364L780_TALAM</name>
<evidence type="ECO:0000256" key="2">
    <source>
        <dbReference type="SAM" id="Phobius"/>
    </source>
</evidence>
<feature type="transmembrane region" description="Helical" evidence="2">
    <location>
        <begin position="168"/>
        <end position="191"/>
    </location>
</feature>